<accession>A0A8J4LM44</accession>
<sequence>RVGEQRADGSQKNTAETTSNRGGVGLQVGPARYKEQQTNTQHPESARHPLLPIELPNPKLLPAPPSSLSFEGHSFSPAPSRHSAPPGNPATAPTPGPTRAPIEARSRRQRRTWCS</sequence>
<dbReference type="Proteomes" id="UP000722791">
    <property type="component" value="Unassembled WGS sequence"/>
</dbReference>
<name>A0A8J4LM44_9CHLO</name>
<dbReference type="EMBL" id="BNCQ01000013">
    <property type="protein sequence ID" value="GIM03146.1"/>
    <property type="molecule type" value="Genomic_DNA"/>
</dbReference>
<dbReference type="AlphaFoldDB" id="A0A8J4LM44"/>
<evidence type="ECO:0000313" key="3">
    <source>
        <dbReference type="Proteomes" id="UP000722791"/>
    </source>
</evidence>
<proteinExistence type="predicted"/>
<feature type="region of interest" description="Disordered" evidence="1">
    <location>
        <begin position="1"/>
        <end position="115"/>
    </location>
</feature>
<reference evidence="2" key="1">
    <citation type="journal article" date="2021" name="Proc. Natl. Acad. Sci. U.S.A.">
        <title>Three genomes in the algal genus Volvox reveal the fate of a haploid sex-determining region after a transition to homothallism.</title>
        <authorList>
            <person name="Yamamoto K."/>
            <person name="Hamaji T."/>
            <person name="Kawai-Toyooka H."/>
            <person name="Matsuzaki R."/>
            <person name="Takahashi F."/>
            <person name="Nishimura Y."/>
            <person name="Kawachi M."/>
            <person name="Noguchi H."/>
            <person name="Minakuchi Y."/>
            <person name="Umen J.G."/>
            <person name="Toyoda A."/>
            <person name="Nozaki H."/>
        </authorList>
    </citation>
    <scope>NUCLEOTIDE SEQUENCE</scope>
    <source>
        <strain evidence="2">NIES-3785</strain>
    </source>
</reference>
<evidence type="ECO:0000256" key="1">
    <source>
        <dbReference type="SAM" id="MobiDB-lite"/>
    </source>
</evidence>
<feature type="non-terminal residue" evidence="2">
    <location>
        <position position="1"/>
    </location>
</feature>
<organism evidence="2 3">
    <name type="scientific">Volvox reticuliferus</name>
    <dbReference type="NCBI Taxonomy" id="1737510"/>
    <lineage>
        <taxon>Eukaryota</taxon>
        <taxon>Viridiplantae</taxon>
        <taxon>Chlorophyta</taxon>
        <taxon>core chlorophytes</taxon>
        <taxon>Chlorophyceae</taxon>
        <taxon>CS clade</taxon>
        <taxon>Chlamydomonadales</taxon>
        <taxon>Volvocaceae</taxon>
        <taxon>Volvox</taxon>
    </lineage>
</organism>
<comment type="caution">
    <text evidence="2">The sequence shown here is derived from an EMBL/GenBank/DDBJ whole genome shotgun (WGS) entry which is preliminary data.</text>
</comment>
<feature type="compositionally biased region" description="Polar residues" evidence="1">
    <location>
        <begin position="10"/>
        <end position="21"/>
    </location>
</feature>
<protein>
    <submittedName>
        <fullName evidence="2">Uncharacterized protein</fullName>
    </submittedName>
</protein>
<feature type="compositionally biased region" description="Pro residues" evidence="1">
    <location>
        <begin position="86"/>
        <end position="98"/>
    </location>
</feature>
<gene>
    <name evidence="2" type="ORF">Vretimale_7973</name>
</gene>
<evidence type="ECO:0000313" key="2">
    <source>
        <dbReference type="EMBL" id="GIM03146.1"/>
    </source>
</evidence>